<dbReference type="Gene3D" id="3.90.1320.10">
    <property type="entry name" value="Outer-capsid protein sigma 3, large lobe"/>
    <property type="match status" value="1"/>
</dbReference>
<sequence length="189" mass="21002">MKSGPYNSFEAGLGVNPSVYGDRQTRLFVYYTADASKKTGCFDITCPGFVQTSSEVALGATIYPLAVPFELPYQIILYIFKDPATSNWWVQYGDKINLVGYWPPHLFTLLHGNAQGAEWGGEVYSLKLGCPPHTRTAMGNGQYPDGRFGYSGTLKNEYDFYRTLYVGAYIEDPEFYYGGPGTGRNPICS</sequence>
<dbReference type="InterPro" id="IPR004314">
    <property type="entry name" value="Neprosin"/>
</dbReference>
<evidence type="ECO:0000313" key="2">
    <source>
        <dbReference type="EMBL" id="EEF45820.1"/>
    </source>
</evidence>
<dbReference type="STRING" id="3988.B9RRW0"/>
<name>B9RRW0_RICCO</name>
<dbReference type="InterPro" id="IPR053168">
    <property type="entry name" value="Glutamic_endopeptidase"/>
</dbReference>
<dbReference type="Proteomes" id="UP000008311">
    <property type="component" value="Unassembled WGS sequence"/>
</dbReference>
<dbReference type="PANTHER" id="PTHR31589:SF111">
    <property type="entry name" value="NEPROSIN DOMAIN-CONTAINING PROTEIN"/>
    <property type="match status" value="1"/>
</dbReference>
<dbReference type="Pfam" id="PF03080">
    <property type="entry name" value="Neprosin"/>
    <property type="match status" value="1"/>
</dbReference>
<feature type="domain" description="Neprosin PEP catalytic" evidence="1">
    <location>
        <begin position="1"/>
        <end position="189"/>
    </location>
</feature>
<evidence type="ECO:0000259" key="1">
    <source>
        <dbReference type="PROSITE" id="PS52045"/>
    </source>
</evidence>
<organism evidence="2 3">
    <name type="scientific">Ricinus communis</name>
    <name type="common">Castor bean</name>
    <dbReference type="NCBI Taxonomy" id="3988"/>
    <lineage>
        <taxon>Eukaryota</taxon>
        <taxon>Viridiplantae</taxon>
        <taxon>Streptophyta</taxon>
        <taxon>Embryophyta</taxon>
        <taxon>Tracheophyta</taxon>
        <taxon>Spermatophyta</taxon>
        <taxon>Magnoliopsida</taxon>
        <taxon>eudicotyledons</taxon>
        <taxon>Gunneridae</taxon>
        <taxon>Pentapetalae</taxon>
        <taxon>rosids</taxon>
        <taxon>fabids</taxon>
        <taxon>Malpighiales</taxon>
        <taxon>Euphorbiaceae</taxon>
        <taxon>Acalyphoideae</taxon>
        <taxon>Acalypheae</taxon>
        <taxon>Ricinus</taxon>
    </lineage>
</organism>
<accession>B9RRW0</accession>
<dbReference type="EMBL" id="EQ973807">
    <property type="protein sequence ID" value="EEF45820.1"/>
    <property type="molecule type" value="Genomic_DNA"/>
</dbReference>
<keyword evidence="3" id="KW-1185">Reference proteome</keyword>
<gene>
    <name evidence="2" type="ORF">RCOM_0798490</name>
</gene>
<protein>
    <recommendedName>
        <fullName evidence="1">Neprosin PEP catalytic domain-containing protein</fullName>
    </recommendedName>
</protein>
<dbReference type="InParanoid" id="B9RRW0"/>
<dbReference type="PROSITE" id="PS52045">
    <property type="entry name" value="NEPROSIN_PEP_CD"/>
    <property type="match status" value="1"/>
</dbReference>
<reference evidence="3" key="1">
    <citation type="journal article" date="2010" name="Nat. Biotechnol.">
        <title>Draft genome sequence of the oilseed species Ricinus communis.</title>
        <authorList>
            <person name="Chan A.P."/>
            <person name="Crabtree J."/>
            <person name="Zhao Q."/>
            <person name="Lorenzi H."/>
            <person name="Orvis J."/>
            <person name="Puiu D."/>
            <person name="Melake-Berhan A."/>
            <person name="Jones K.M."/>
            <person name="Redman J."/>
            <person name="Chen G."/>
            <person name="Cahoon E.B."/>
            <person name="Gedil M."/>
            <person name="Stanke M."/>
            <person name="Haas B.J."/>
            <person name="Wortman J.R."/>
            <person name="Fraser-Liggett C.M."/>
            <person name="Ravel J."/>
            <person name="Rabinowicz P.D."/>
        </authorList>
    </citation>
    <scope>NUCLEOTIDE SEQUENCE [LARGE SCALE GENOMIC DNA]</scope>
    <source>
        <strain evidence="3">cv. Hale</strain>
    </source>
</reference>
<proteinExistence type="predicted"/>
<dbReference type="PANTHER" id="PTHR31589">
    <property type="entry name" value="PROTEIN, PUTATIVE (DUF239)-RELATED-RELATED"/>
    <property type="match status" value="1"/>
</dbReference>
<dbReference type="eggNOG" id="ENOG502QVSF">
    <property type="taxonomic scope" value="Eukaryota"/>
</dbReference>
<evidence type="ECO:0000313" key="3">
    <source>
        <dbReference type="Proteomes" id="UP000008311"/>
    </source>
</evidence>
<dbReference type="AlphaFoldDB" id="B9RRW0"/>